<dbReference type="Gene3D" id="2.40.170.20">
    <property type="entry name" value="TonB-dependent receptor, beta-barrel domain"/>
    <property type="match status" value="2"/>
</dbReference>
<keyword evidence="17" id="KW-1185">Reference proteome</keyword>
<name>A0AAW3ZP83_9GAMM</name>
<dbReference type="PANTHER" id="PTHR32552:SF81">
    <property type="entry name" value="TONB-DEPENDENT OUTER MEMBRANE RECEPTOR"/>
    <property type="match status" value="1"/>
</dbReference>
<dbReference type="SUPFAM" id="SSF56935">
    <property type="entry name" value="Porins"/>
    <property type="match status" value="1"/>
</dbReference>
<comment type="subcellular location">
    <subcellularLocation>
        <location evidence="1 11">Cell outer membrane</location>
        <topology evidence="1 11">Multi-pass membrane protein</topology>
    </subcellularLocation>
</comment>
<evidence type="ECO:0000256" key="3">
    <source>
        <dbReference type="ARBA" id="ARBA00022452"/>
    </source>
</evidence>
<feature type="signal peptide" evidence="13">
    <location>
        <begin position="1"/>
        <end position="20"/>
    </location>
</feature>
<keyword evidence="3 11" id="KW-1134">Transmembrane beta strand</keyword>
<keyword evidence="8 12" id="KW-0798">TonB box</keyword>
<dbReference type="GO" id="GO:0009279">
    <property type="term" value="C:cell outer membrane"/>
    <property type="evidence" value="ECO:0007669"/>
    <property type="project" value="UniProtKB-SubCell"/>
</dbReference>
<protein>
    <submittedName>
        <fullName evidence="16">TonB-dependent receptor</fullName>
    </submittedName>
</protein>
<evidence type="ECO:0000256" key="13">
    <source>
        <dbReference type="SAM" id="SignalP"/>
    </source>
</evidence>
<dbReference type="InterPro" id="IPR039426">
    <property type="entry name" value="TonB-dep_rcpt-like"/>
</dbReference>
<organism evidence="16 17">
    <name type="scientific">Pseudomarimonas arenosa</name>
    <dbReference type="NCBI Taxonomy" id="2774145"/>
    <lineage>
        <taxon>Bacteria</taxon>
        <taxon>Pseudomonadati</taxon>
        <taxon>Pseudomonadota</taxon>
        <taxon>Gammaproteobacteria</taxon>
        <taxon>Lysobacterales</taxon>
        <taxon>Lysobacteraceae</taxon>
        <taxon>Pseudomarimonas</taxon>
    </lineage>
</organism>
<evidence type="ECO:0000256" key="11">
    <source>
        <dbReference type="PROSITE-ProRule" id="PRU01360"/>
    </source>
</evidence>
<gene>
    <name evidence="16" type="ORF">IFO71_16345</name>
</gene>
<evidence type="ECO:0000313" key="16">
    <source>
        <dbReference type="EMBL" id="MBD8527315.1"/>
    </source>
</evidence>
<evidence type="ECO:0000313" key="17">
    <source>
        <dbReference type="Proteomes" id="UP000613768"/>
    </source>
</evidence>
<reference evidence="16 17" key="1">
    <citation type="submission" date="2020-09" db="EMBL/GenBank/DDBJ databases">
        <title>Pseudoxanthomonas sp. CAU 1598 isolated from sand of Yaerae Beach.</title>
        <authorList>
            <person name="Kim W."/>
        </authorList>
    </citation>
    <scope>NUCLEOTIDE SEQUENCE [LARGE SCALE GENOMIC DNA]</scope>
    <source>
        <strain evidence="16 17">CAU 1598</strain>
    </source>
</reference>
<evidence type="ECO:0000256" key="7">
    <source>
        <dbReference type="ARBA" id="ARBA00023065"/>
    </source>
</evidence>
<evidence type="ECO:0000256" key="4">
    <source>
        <dbReference type="ARBA" id="ARBA00022496"/>
    </source>
</evidence>
<feature type="domain" description="TonB-dependent receptor-like beta-barrel" evidence="14">
    <location>
        <begin position="258"/>
        <end position="776"/>
    </location>
</feature>
<keyword evidence="6" id="KW-0408">Iron</keyword>
<dbReference type="Pfam" id="PF07715">
    <property type="entry name" value="Plug"/>
    <property type="match status" value="1"/>
</dbReference>
<evidence type="ECO:0000259" key="15">
    <source>
        <dbReference type="Pfam" id="PF07715"/>
    </source>
</evidence>
<keyword evidence="5 11" id="KW-0812">Transmembrane</keyword>
<feature type="domain" description="TonB-dependent receptor plug" evidence="15">
    <location>
        <begin position="52"/>
        <end position="156"/>
    </location>
</feature>
<sequence>MNAPLPLLVLSAALSGPAFAAAGADETAATDKTEPALQAVVVTARKKSELLQQVPVSVSSLDRTELEKRRLDQLDQLANAVPGLQQNDLAVSSRLSLRGVNSGDNNAFEQAVGVYVDGVYRGRMNQQHLGWFDLERVEVLKGPQVALYGNSSIGGAISAVTRKPSFQGGGEWRLGYEGEYQTTHMQGAADLPLGSDLALRLAGSWQDQQRGYWPNLANDRHEPDYDHQAIRLSALWLASDALSVNLRHETGRYDRGGQIFDVFKHVDGAGEPWPNSPFSGLNDGVLNIENGAPFKYRRGFSDADIDETLVELNYDSDRHTLTSTTALSRYDYRLSTDVDITPATLINVFQDERYRQFSQELRLSNSDEAALSYLAGVYYQRDDFRNDYFSDFNLPALVAPAFGLDNAVTAGLLSPFSRHILLDQRGQQSAVFGHVEYAFNDRLSAGLGLRYQHTRKRADQAVRTAGLDHIDSNGPLVDLRWLNPQLTALLLNDPAYLADPTGYVLVLPDGTRVDPVLAPNHLLGYQIVSAGVGVPHEFNGLRRSERQPMLQASLAWQHSPDLLLYARWANGAKAGGFDFQYERGDRDEVEYGDESANVIELGMKRDWSSLRLNLAAYYGRYDDLQVSVFDGGIGFVVGNAASSESKGMEGELHWQIADAWQLRGQWSYTDFRYRHFPDANCSTTERLNSGALRCDWSGRRTPFVPEWEAGISLHHQQQLGRWQLQHDLHANYKGDHATASDSEIQTRQPGYTLLDYRVELRADHAPWSLALAGRNLADRQYNVFTSVIPLAPGGAFAYVRAPGRQLELEFHYRF</sequence>
<dbReference type="GO" id="GO:0006826">
    <property type="term" value="P:iron ion transport"/>
    <property type="evidence" value="ECO:0007669"/>
    <property type="project" value="UniProtKB-KW"/>
</dbReference>
<dbReference type="Proteomes" id="UP000613768">
    <property type="component" value="Unassembled WGS sequence"/>
</dbReference>
<keyword evidence="2 11" id="KW-0813">Transport</keyword>
<evidence type="ECO:0000256" key="12">
    <source>
        <dbReference type="RuleBase" id="RU003357"/>
    </source>
</evidence>
<feature type="chain" id="PRO_5043587911" evidence="13">
    <location>
        <begin position="21"/>
        <end position="814"/>
    </location>
</feature>
<dbReference type="Pfam" id="PF00593">
    <property type="entry name" value="TonB_dep_Rec_b-barrel"/>
    <property type="match status" value="1"/>
</dbReference>
<evidence type="ECO:0000256" key="8">
    <source>
        <dbReference type="ARBA" id="ARBA00023077"/>
    </source>
</evidence>
<dbReference type="EMBL" id="JACYTR010000047">
    <property type="protein sequence ID" value="MBD8527315.1"/>
    <property type="molecule type" value="Genomic_DNA"/>
</dbReference>
<evidence type="ECO:0000259" key="14">
    <source>
        <dbReference type="Pfam" id="PF00593"/>
    </source>
</evidence>
<dbReference type="PANTHER" id="PTHR32552">
    <property type="entry name" value="FERRICHROME IRON RECEPTOR-RELATED"/>
    <property type="match status" value="1"/>
</dbReference>
<keyword evidence="16" id="KW-0675">Receptor</keyword>
<dbReference type="RefSeq" id="WP_192030734.1">
    <property type="nucleotide sequence ID" value="NZ_JACYTR010000047.1"/>
</dbReference>
<proteinExistence type="inferred from homology"/>
<dbReference type="AlphaFoldDB" id="A0AAW3ZP83"/>
<comment type="caution">
    <text evidence="16">The sequence shown here is derived from an EMBL/GenBank/DDBJ whole genome shotgun (WGS) entry which is preliminary data.</text>
</comment>
<dbReference type="InterPro" id="IPR000531">
    <property type="entry name" value="Beta-barrel_TonB"/>
</dbReference>
<keyword evidence="4" id="KW-0410">Iron transport</keyword>
<keyword evidence="9 11" id="KW-0472">Membrane</keyword>
<evidence type="ECO:0000256" key="2">
    <source>
        <dbReference type="ARBA" id="ARBA00022448"/>
    </source>
</evidence>
<evidence type="ECO:0000256" key="6">
    <source>
        <dbReference type="ARBA" id="ARBA00023004"/>
    </source>
</evidence>
<dbReference type="PROSITE" id="PS52016">
    <property type="entry name" value="TONB_DEPENDENT_REC_3"/>
    <property type="match status" value="1"/>
</dbReference>
<keyword evidence="7" id="KW-0406">Ion transport</keyword>
<evidence type="ECO:0000256" key="1">
    <source>
        <dbReference type="ARBA" id="ARBA00004571"/>
    </source>
</evidence>
<evidence type="ECO:0000256" key="9">
    <source>
        <dbReference type="ARBA" id="ARBA00023136"/>
    </source>
</evidence>
<dbReference type="InterPro" id="IPR036942">
    <property type="entry name" value="Beta-barrel_TonB_sf"/>
</dbReference>
<evidence type="ECO:0000256" key="5">
    <source>
        <dbReference type="ARBA" id="ARBA00022692"/>
    </source>
</evidence>
<keyword evidence="10 11" id="KW-0998">Cell outer membrane</keyword>
<keyword evidence="13" id="KW-0732">Signal</keyword>
<dbReference type="InterPro" id="IPR012910">
    <property type="entry name" value="Plug_dom"/>
</dbReference>
<evidence type="ECO:0000256" key="10">
    <source>
        <dbReference type="ARBA" id="ARBA00023237"/>
    </source>
</evidence>
<accession>A0AAW3ZP83</accession>
<comment type="similarity">
    <text evidence="11 12">Belongs to the TonB-dependent receptor family.</text>
</comment>